<dbReference type="PANTHER" id="PTHR35007:SF1">
    <property type="entry name" value="PILUS ASSEMBLY PROTEIN"/>
    <property type="match status" value="1"/>
</dbReference>
<evidence type="ECO:0000256" key="4">
    <source>
        <dbReference type="ARBA" id="ARBA00022989"/>
    </source>
</evidence>
<accession>A0A2T5H8D0</accession>
<dbReference type="Proteomes" id="UP000244128">
    <property type="component" value="Unassembled WGS sequence"/>
</dbReference>
<evidence type="ECO:0000256" key="3">
    <source>
        <dbReference type="ARBA" id="ARBA00022692"/>
    </source>
</evidence>
<protein>
    <submittedName>
        <fullName evidence="8">Tight adherence protein B</fullName>
    </submittedName>
</protein>
<keyword evidence="5 6" id="KW-0472">Membrane</keyword>
<gene>
    <name evidence="8" type="ORF">C8R26_14013</name>
</gene>
<evidence type="ECO:0000256" key="2">
    <source>
        <dbReference type="ARBA" id="ARBA00022475"/>
    </source>
</evidence>
<comment type="subcellular location">
    <subcellularLocation>
        <location evidence="1">Cell membrane</location>
        <topology evidence="1">Multi-pass membrane protein</topology>
    </subcellularLocation>
</comment>
<dbReference type="RefSeq" id="WP_107804427.1">
    <property type="nucleotide sequence ID" value="NZ_QAOI01000040.1"/>
</dbReference>
<keyword evidence="2" id="KW-1003">Cell membrane</keyword>
<feature type="transmembrane region" description="Helical" evidence="6">
    <location>
        <begin position="122"/>
        <end position="141"/>
    </location>
</feature>
<feature type="domain" description="Type II secretion system protein GspF" evidence="7">
    <location>
        <begin position="157"/>
        <end position="281"/>
    </location>
</feature>
<evidence type="ECO:0000259" key="7">
    <source>
        <dbReference type="Pfam" id="PF00482"/>
    </source>
</evidence>
<dbReference type="InterPro" id="IPR018076">
    <property type="entry name" value="T2SS_GspF_dom"/>
</dbReference>
<keyword evidence="4 6" id="KW-1133">Transmembrane helix</keyword>
<dbReference type="InterPro" id="IPR042094">
    <property type="entry name" value="T2SS_GspF_sf"/>
</dbReference>
<dbReference type="Pfam" id="PF00482">
    <property type="entry name" value="T2SSF"/>
    <property type="match status" value="1"/>
</dbReference>
<evidence type="ECO:0000256" key="6">
    <source>
        <dbReference type="SAM" id="Phobius"/>
    </source>
</evidence>
<organism evidence="8 9">
    <name type="scientific">Nitrosomonas oligotropha</name>
    <dbReference type="NCBI Taxonomy" id="42354"/>
    <lineage>
        <taxon>Bacteria</taxon>
        <taxon>Pseudomonadati</taxon>
        <taxon>Pseudomonadota</taxon>
        <taxon>Betaproteobacteria</taxon>
        <taxon>Nitrosomonadales</taxon>
        <taxon>Nitrosomonadaceae</taxon>
        <taxon>Nitrosomonas</taxon>
    </lineage>
</organism>
<comment type="caution">
    <text evidence="8">The sequence shown here is derived from an EMBL/GenBank/DDBJ whole genome shotgun (WGS) entry which is preliminary data.</text>
</comment>
<dbReference type="AlphaFoldDB" id="A0A2T5H8D0"/>
<dbReference type="GO" id="GO:0005886">
    <property type="term" value="C:plasma membrane"/>
    <property type="evidence" value="ECO:0007669"/>
    <property type="project" value="UniProtKB-SubCell"/>
</dbReference>
<feature type="transmembrane region" description="Helical" evidence="6">
    <location>
        <begin position="300"/>
        <end position="320"/>
    </location>
</feature>
<evidence type="ECO:0000313" key="8">
    <source>
        <dbReference type="EMBL" id="PTQ67826.1"/>
    </source>
</evidence>
<evidence type="ECO:0000256" key="1">
    <source>
        <dbReference type="ARBA" id="ARBA00004651"/>
    </source>
</evidence>
<dbReference type="Gene3D" id="1.20.81.30">
    <property type="entry name" value="Type II secretion system (T2SS), domain F"/>
    <property type="match status" value="1"/>
</dbReference>
<name>A0A2T5H8D0_9PROT</name>
<sequence>MDYTYYFFISMIFIAIVLLLEGLYLLWNTYKGPEAVRIEKRLQAISAGREDSTGHNLIKQRLLSDSPALERLLMGIPRIHSLDRLLIQSGLQLSVSSFLGYSCISAAGGMAVATLFNLNFTFTLLCFALSGSLPVLMVLSARHKRLLKIEEQLPDAIDLMARALKAGHAFSGALQMVSSEGADPIATEFRITFDEINYGIPMQDALMNLSIRIPSTDLRYLVIAVLIQRESGGNLAELLENIGSLIRARLKLLGTIRVLSADGRLSAWILGCLPFFMAMIIHFVNPGYVNILFTDPTGRLLVGTSLTMMVSGIFAMWRIIKIRV</sequence>
<evidence type="ECO:0000256" key="5">
    <source>
        <dbReference type="ARBA" id="ARBA00023136"/>
    </source>
</evidence>
<reference evidence="8 9" key="1">
    <citation type="submission" date="2018-04" db="EMBL/GenBank/DDBJ databases">
        <title>Active sludge and wastewater microbial communities from Klosterneuburg, Austria.</title>
        <authorList>
            <person name="Wagner M."/>
        </authorList>
    </citation>
    <scope>NUCLEOTIDE SEQUENCE [LARGE SCALE GENOMIC DNA]</scope>
    <source>
        <strain evidence="8 9">Nm49</strain>
    </source>
</reference>
<feature type="transmembrane region" description="Helical" evidence="6">
    <location>
        <begin position="6"/>
        <end position="27"/>
    </location>
</feature>
<dbReference type="EMBL" id="QAOI01000040">
    <property type="protein sequence ID" value="PTQ67826.1"/>
    <property type="molecule type" value="Genomic_DNA"/>
</dbReference>
<proteinExistence type="predicted"/>
<feature type="transmembrane region" description="Helical" evidence="6">
    <location>
        <begin position="267"/>
        <end position="288"/>
    </location>
</feature>
<evidence type="ECO:0000313" key="9">
    <source>
        <dbReference type="Proteomes" id="UP000244128"/>
    </source>
</evidence>
<dbReference type="PANTHER" id="PTHR35007">
    <property type="entry name" value="INTEGRAL MEMBRANE PROTEIN-RELATED"/>
    <property type="match status" value="1"/>
</dbReference>
<feature type="transmembrane region" description="Helical" evidence="6">
    <location>
        <begin position="98"/>
        <end position="116"/>
    </location>
</feature>
<keyword evidence="3 6" id="KW-0812">Transmembrane</keyword>